<protein>
    <submittedName>
        <fullName evidence="2">ONECUT (Homeobox) Associated Motif containing</fullName>
    </submittedName>
</protein>
<proteinExistence type="predicted"/>
<sequence length="134" mass="14929">MEESTTNSQQNKLSAELVKKARKIPSGVFEDSSSTTSRKSTWTPKRPLHKPGTLEPIVLRSDVPQGVNIGILLYGYNYPRQVIRQQRQAVTTVTHDPVEEPCNVEQNKEPVKPMTDDQANVNDESENASIKPAS</sequence>
<keyword evidence="3" id="KW-1185">Reference proteome</keyword>
<dbReference type="STRING" id="6239.T02B5.2.1"/>
<dbReference type="Bgee" id="WBGene00011363">
    <property type="expression patterns" value="Expressed in embryo"/>
</dbReference>
<feature type="compositionally biased region" description="Basic and acidic residues" evidence="1">
    <location>
        <begin position="106"/>
        <end position="115"/>
    </location>
</feature>
<evidence type="ECO:0000313" key="2">
    <source>
        <dbReference type="EMBL" id="CAB03274.2"/>
    </source>
</evidence>
<dbReference type="GeneID" id="187978"/>
<dbReference type="EMBL" id="BX284605">
    <property type="protein sequence ID" value="CAB03274.2"/>
    <property type="molecule type" value="Genomic_DNA"/>
</dbReference>
<dbReference type="AGR" id="WB:WBGene00011363"/>
<organism evidence="2 3">
    <name type="scientific">Caenorhabditis elegans</name>
    <dbReference type="NCBI Taxonomy" id="6239"/>
    <lineage>
        <taxon>Eukaryota</taxon>
        <taxon>Metazoa</taxon>
        <taxon>Ecdysozoa</taxon>
        <taxon>Nematoda</taxon>
        <taxon>Chromadorea</taxon>
        <taxon>Rhabditida</taxon>
        <taxon>Rhabditina</taxon>
        <taxon>Rhabditomorpha</taxon>
        <taxon>Rhabditoidea</taxon>
        <taxon>Rhabditidae</taxon>
        <taxon>Peloderinae</taxon>
        <taxon>Caenorhabditis</taxon>
    </lineage>
</organism>
<evidence type="ECO:0000313" key="4">
    <source>
        <dbReference type="WormBase" id="T02B5.2"/>
    </source>
</evidence>
<feature type="region of interest" description="Disordered" evidence="1">
    <location>
        <begin position="94"/>
        <end position="134"/>
    </location>
</feature>
<evidence type="ECO:0000256" key="1">
    <source>
        <dbReference type="SAM" id="MobiDB-lite"/>
    </source>
</evidence>
<dbReference type="InParanoid" id="P92014"/>
<dbReference type="AlphaFoldDB" id="P92014"/>
<reference evidence="2 3" key="1">
    <citation type="journal article" date="1998" name="Science">
        <title>Genome sequence of the nematode C. elegans: a platform for investigating biology.</title>
        <authorList>
            <consortium name="The C. elegans sequencing consortium"/>
            <person name="Sulson J.E."/>
            <person name="Waterston R."/>
        </authorList>
    </citation>
    <scope>NUCLEOTIDE SEQUENCE [LARGE SCALE GENOMIC DNA]</scope>
    <source>
        <strain evidence="2 3">Bristol N2</strain>
    </source>
</reference>
<gene>
    <name evidence="2 4" type="primary">ocam-1</name>
    <name evidence="2" type="ORF">CELE_T02B5.2</name>
    <name evidence="4" type="ORF">T02B5.2</name>
</gene>
<dbReference type="CTD" id="187978"/>
<accession>P92014</accession>
<dbReference type="UCSC" id="T02B5.2">
    <property type="organism name" value="c. elegans"/>
</dbReference>
<dbReference type="KEGG" id="cel:CELE_T02B5.2"/>
<dbReference type="HOGENOM" id="CLU_1898096_0_0_1"/>
<feature type="compositionally biased region" description="Low complexity" evidence="1">
    <location>
        <begin position="32"/>
        <end position="43"/>
    </location>
</feature>
<evidence type="ECO:0000313" key="3">
    <source>
        <dbReference type="Proteomes" id="UP000001940"/>
    </source>
</evidence>
<feature type="region of interest" description="Disordered" evidence="1">
    <location>
        <begin position="26"/>
        <end position="53"/>
    </location>
</feature>
<dbReference type="RefSeq" id="NP_506507.2">
    <property type="nucleotide sequence ID" value="NM_074106.4"/>
</dbReference>
<name>P92014_CAEEL</name>
<dbReference type="WormBase" id="T02B5.2">
    <property type="protein sequence ID" value="CE42357"/>
    <property type="gene ID" value="WBGene00011363"/>
    <property type="gene designation" value="ocam-1"/>
</dbReference>
<dbReference type="PaxDb" id="6239-T02B5.2"/>
<dbReference type="Proteomes" id="UP000001940">
    <property type="component" value="Chromosome V"/>
</dbReference>